<sequence length="134" mass="14735">MKTLLSHFGCTRRHFLTLGMATFAMPACAAGKGGSASYGTKVKFSKGSPITFPDFELKYVGTRKVSSSTYPRGFLYHDFEVSRSSASKTVSWSSGTGDIGPAIFQFDGKEFWLELSRSDKLGKLADNEVVIWKK</sequence>
<accession>A0A366HIM0</accession>
<feature type="chain" id="PRO_5016924969" description="Secreted protein" evidence="1">
    <location>
        <begin position="30"/>
        <end position="134"/>
    </location>
</feature>
<evidence type="ECO:0008006" key="4">
    <source>
        <dbReference type="Google" id="ProtNLM"/>
    </source>
</evidence>
<dbReference type="AlphaFoldDB" id="A0A366HIM0"/>
<keyword evidence="3" id="KW-1185">Reference proteome</keyword>
<dbReference type="OrthoDB" id="3119537at2"/>
<proteinExistence type="predicted"/>
<evidence type="ECO:0000313" key="3">
    <source>
        <dbReference type="Proteomes" id="UP000253426"/>
    </source>
</evidence>
<evidence type="ECO:0000256" key="1">
    <source>
        <dbReference type="SAM" id="SignalP"/>
    </source>
</evidence>
<feature type="signal peptide" evidence="1">
    <location>
        <begin position="1"/>
        <end position="29"/>
    </location>
</feature>
<reference evidence="2 3" key="1">
    <citation type="submission" date="2018-06" db="EMBL/GenBank/DDBJ databases">
        <title>Genomic Encyclopedia of Type Strains, Phase IV (KMG-IV): sequencing the most valuable type-strain genomes for metagenomic binning, comparative biology and taxonomic classification.</title>
        <authorList>
            <person name="Goeker M."/>
        </authorList>
    </citation>
    <scope>NUCLEOTIDE SEQUENCE [LARGE SCALE GENOMIC DNA]</scope>
    <source>
        <strain evidence="2 3">DSM 25532</strain>
    </source>
</reference>
<keyword evidence="1" id="KW-0732">Signal</keyword>
<evidence type="ECO:0000313" key="2">
    <source>
        <dbReference type="EMBL" id="RBP42561.1"/>
    </source>
</evidence>
<name>A0A366HIM0_9BACT</name>
<organism evidence="2 3">
    <name type="scientific">Roseimicrobium gellanilyticum</name>
    <dbReference type="NCBI Taxonomy" id="748857"/>
    <lineage>
        <taxon>Bacteria</taxon>
        <taxon>Pseudomonadati</taxon>
        <taxon>Verrucomicrobiota</taxon>
        <taxon>Verrucomicrobiia</taxon>
        <taxon>Verrucomicrobiales</taxon>
        <taxon>Verrucomicrobiaceae</taxon>
        <taxon>Roseimicrobium</taxon>
    </lineage>
</organism>
<protein>
    <recommendedName>
        <fullName evidence="4">Secreted protein</fullName>
    </recommendedName>
</protein>
<dbReference type="RefSeq" id="WP_113959680.1">
    <property type="nucleotide sequence ID" value="NZ_QNRR01000006.1"/>
</dbReference>
<gene>
    <name evidence="2" type="ORF">DES53_106270</name>
</gene>
<comment type="caution">
    <text evidence="2">The sequence shown here is derived from an EMBL/GenBank/DDBJ whole genome shotgun (WGS) entry which is preliminary data.</text>
</comment>
<dbReference type="Proteomes" id="UP000253426">
    <property type="component" value="Unassembled WGS sequence"/>
</dbReference>
<dbReference type="EMBL" id="QNRR01000006">
    <property type="protein sequence ID" value="RBP42561.1"/>
    <property type="molecule type" value="Genomic_DNA"/>
</dbReference>